<evidence type="ECO:0000256" key="2">
    <source>
        <dbReference type="ARBA" id="ARBA00022603"/>
    </source>
</evidence>
<evidence type="ECO:0000313" key="5">
    <source>
        <dbReference type="EMBL" id="ABK99291.1"/>
    </source>
</evidence>
<dbReference type="InterPro" id="IPR004441">
    <property type="entry name" value="rRNA_MeTrfase_TrmH"/>
</dbReference>
<dbReference type="Pfam" id="PF00588">
    <property type="entry name" value="SpoU_methylase"/>
    <property type="match status" value="1"/>
</dbReference>
<dbReference type="Proteomes" id="UP000006732">
    <property type="component" value="Chromosome"/>
</dbReference>
<dbReference type="HOGENOM" id="CLU_021322_0_1_7"/>
<dbReference type="PANTHER" id="PTHR46429">
    <property type="entry name" value="23S RRNA (GUANOSINE-2'-O-)-METHYLTRANSFERASE RLMB"/>
    <property type="match status" value="1"/>
</dbReference>
<dbReference type="Gene3D" id="3.40.1280.10">
    <property type="match status" value="1"/>
</dbReference>
<organism evidence="5 6">
    <name type="scientific">Pelobacter propionicus (strain DSM 2379 / NBRC 103807 / OttBd1)</name>
    <dbReference type="NCBI Taxonomy" id="338966"/>
    <lineage>
        <taxon>Bacteria</taxon>
        <taxon>Pseudomonadati</taxon>
        <taxon>Thermodesulfobacteriota</taxon>
        <taxon>Desulfuromonadia</taxon>
        <taxon>Desulfuromonadales</taxon>
        <taxon>Desulfuromonadaceae</taxon>
        <taxon>Pelobacter</taxon>
    </lineage>
</organism>
<gene>
    <name evidence="5" type="ordered locus">Ppro_1677</name>
</gene>
<protein>
    <submittedName>
        <fullName evidence="5">RNA methyltransferase, TrmH family, group 3</fullName>
    </submittedName>
</protein>
<dbReference type="eggNOG" id="COG0566">
    <property type="taxonomic scope" value="Bacteria"/>
</dbReference>
<evidence type="ECO:0000259" key="4">
    <source>
        <dbReference type="SMART" id="SM00967"/>
    </source>
</evidence>
<dbReference type="CDD" id="cd18103">
    <property type="entry name" value="SpoU-like_RlmB"/>
    <property type="match status" value="1"/>
</dbReference>
<dbReference type="SUPFAM" id="SSF75217">
    <property type="entry name" value="alpha/beta knot"/>
    <property type="match status" value="1"/>
</dbReference>
<reference evidence="5 6" key="1">
    <citation type="submission" date="2006-10" db="EMBL/GenBank/DDBJ databases">
        <title>Complete sequence of chromosome of Pelobacter propionicus DSM 2379.</title>
        <authorList>
            <consortium name="US DOE Joint Genome Institute"/>
            <person name="Copeland A."/>
            <person name="Lucas S."/>
            <person name="Lapidus A."/>
            <person name="Barry K."/>
            <person name="Detter J.C."/>
            <person name="Glavina del Rio T."/>
            <person name="Hammon N."/>
            <person name="Israni S."/>
            <person name="Dalin E."/>
            <person name="Tice H."/>
            <person name="Pitluck S."/>
            <person name="Saunders E."/>
            <person name="Brettin T."/>
            <person name="Bruce D."/>
            <person name="Han C."/>
            <person name="Tapia R."/>
            <person name="Schmutz J."/>
            <person name="Larimer F."/>
            <person name="Land M."/>
            <person name="Hauser L."/>
            <person name="Kyrpides N."/>
            <person name="Kim E."/>
            <person name="Lovley D."/>
            <person name="Richardson P."/>
        </authorList>
    </citation>
    <scope>NUCLEOTIDE SEQUENCE [LARGE SCALE GENOMIC DNA]</scope>
    <source>
        <strain evidence="6">DSM 2379 / NBRC 103807 / OttBd1</strain>
    </source>
</reference>
<proteinExistence type="inferred from homology"/>
<dbReference type="SUPFAM" id="SSF55315">
    <property type="entry name" value="L30e-like"/>
    <property type="match status" value="1"/>
</dbReference>
<dbReference type="GO" id="GO:0003723">
    <property type="term" value="F:RNA binding"/>
    <property type="evidence" value="ECO:0007669"/>
    <property type="project" value="InterPro"/>
</dbReference>
<dbReference type="InterPro" id="IPR013123">
    <property type="entry name" value="SpoU_subst-bd"/>
</dbReference>
<dbReference type="Gene3D" id="3.30.1330.30">
    <property type="match status" value="1"/>
</dbReference>
<feature type="domain" description="RNA 2-O ribose methyltransferase substrate binding" evidence="4">
    <location>
        <begin position="5"/>
        <end position="80"/>
    </location>
</feature>
<sequence length="251" mass="26790">MREELVFGVNPVREALRGKREIFGLYVQSTATDHRLDKILELARERGVRVIRREREDLTRMCGSSHHQGMALKVAPFSYADLDDLIEAGDREDAAGFLLVLDGIQDPHNLGALIRTAACAGASGVVIPRDRACAITPAAEKASAGAVETITVAQVTNIAQSLEKLKRSGYWVYGLSGEADASLYEVAFSGKIALVIGGEGEGIRPLVRKQCDALVSIPLYGGVGSLNASVAGGIALYEVARCLRGEKPGRS</sequence>
<comment type="similarity">
    <text evidence="1">Belongs to the class IV-like SAM-binding methyltransferase superfamily. RNA methyltransferase TrmH family.</text>
</comment>
<dbReference type="STRING" id="338966.Ppro_1677"/>
<keyword evidence="3 5" id="KW-0808">Transferase</keyword>
<evidence type="ECO:0000313" key="6">
    <source>
        <dbReference type="Proteomes" id="UP000006732"/>
    </source>
</evidence>
<dbReference type="GO" id="GO:0032259">
    <property type="term" value="P:methylation"/>
    <property type="evidence" value="ECO:0007669"/>
    <property type="project" value="UniProtKB-KW"/>
</dbReference>
<dbReference type="NCBIfam" id="TIGR00186">
    <property type="entry name" value="rRNA_methyl_3"/>
    <property type="match status" value="1"/>
</dbReference>
<dbReference type="InterPro" id="IPR001537">
    <property type="entry name" value="SpoU_MeTrfase"/>
</dbReference>
<accession>A1APM1</accession>
<dbReference type="RefSeq" id="WP_011735568.1">
    <property type="nucleotide sequence ID" value="NC_008609.1"/>
</dbReference>
<evidence type="ECO:0000256" key="3">
    <source>
        <dbReference type="ARBA" id="ARBA00022679"/>
    </source>
</evidence>
<dbReference type="Pfam" id="PF08032">
    <property type="entry name" value="SpoU_sub_bind"/>
    <property type="match status" value="1"/>
</dbReference>
<dbReference type="InterPro" id="IPR029026">
    <property type="entry name" value="tRNA_m1G_MTases_N"/>
</dbReference>
<dbReference type="FunFam" id="3.40.1280.10:FF:000008">
    <property type="entry name" value="Group 3 RNA methyltransferase TrmH"/>
    <property type="match status" value="1"/>
</dbReference>
<dbReference type="SMART" id="SM00967">
    <property type="entry name" value="SpoU_sub_bind"/>
    <property type="match status" value="1"/>
</dbReference>
<dbReference type="EMBL" id="CP000482">
    <property type="protein sequence ID" value="ABK99291.1"/>
    <property type="molecule type" value="Genomic_DNA"/>
</dbReference>
<name>A1APM1_PELPD</name>
<dbReference type="InterPro" id="IPR029064">
    <property type="entry name" value="Ribosomal_eL30-like_sf"/>
</dbReference>
<evidence type="ECO:0000256" key="1">
    <source>
        <dbReference type="ARBA" id="ARBA00007228"/>
    </source>
</evidence>
<keyword evidence="2 5" id="KW-0489">Methyltransferase</keyword>
<keyword evidence="6" id="KW-1185">Reference proteome</keyword>
<dbReference type="InterPro" id="IPR029028">
    <property type="entry name" value="Alpha/beta_knot_MTases"/>
</dbReference>
<dbReference type="AlphaFoldDB" id="A1APM1"/>
<dbReference type="KEGG" id="ppd:Ppro_1677"/>
<dbReference type="GO" id="GO:0006396">
    <property type="term" value="P:RNA processing"/>
    <property type="evidence" value="ECO:0007669"/>
    <property type="project" value="InterPro"/>
</dbReference>
<dbReference type="GO" id="GO:0008173">
    <property type="term" value="F:RNA methyltransferase activity"/>
    <property type="evidence" value="ECO:0007669"/>
    <property type="project" value="InterPro"/>
</dbReference>
<dbReference type="PANTHER" id="PTHR46429:SF1">
    <property type="entry name" value="23S RRNA (GUANOSINE-2'-O-)-METHYLTRANSFERASE RLMB"/>
    <property type="match status" value="1"/>
</dbReference>
<dbReference type="OrthoDB" id="9785673at2"/>
<dbReference type="GO" id="GO:0005829">
    <property type="term" value="C:cytosol"/>
    <property type="evidence" value="ECO:0007669"/>
    <property type="project" value="TreeGrafter"/>
</dbReference>